<sequence length="135" mass="15935">MRDFNVVFSQDRQHGTVIQDMETKDFREFMNDTGMNELPSVGRGYTWINNHTYSRIDRRLVNISWMMTMPSLSIQVLEPSVSAHSPLKLMISQMQRKKASPFRFFNCIAEHPQFMQEVNQAWNTTRKDEKMQGVE</sequence>
<dbReference type="Proteomes" id="UP000790787">
    <property type="component" value="Chromosome 5"/>
</dbReference>
<dbReference type="SUPFAM" id="SSF56219">
    <property type="entry name" value="DNase I-like"/>
    <property type="match status" value="1"/>
</dbReference>
<dbReference type="PaxDb" id="4097-A0A1S3ZBT4"/>
<evidence type="ECO:0000313" key="1">
    <source>
        <dbReference type="Proteomes" id="UP000790787"/>
    </source>
</evidence>
<name>A0A1S3ZBT4_TOBAC</name>
<proteinExistence type="predicted"/>
<dbReference type="RefSeq" id="XP_016461910.1">
    <property type="nucleotide sequence ID" value="XM_016606424.1"/>
</dbReference>
<dbReference type="OMA" id="WSENQID"/>
<organism evidence="1 2">
    <name type="scientific">Nicotiana tabacum</name>
    <name type="common">Common tobacco</name>
    <dbReference type="NCBI Taxonomy" id="4097"/>
    <lineage>
        <taxon>Eukaryota</taxon>
        <taxon>Viridiplantae</taxon>
        <taxon>Streptophyta</taxon>
        <taxon>Embryophyta</taxon>
        <taxon>Tracheophyta</taxon>
        <taxon>Spermatophyta</taxon>
        <taxon>Magnoliopsida</taxon>
        <taxon>eudicotyledons</taxon>
        <taxon>Gunneridae</taxon>
        <taxon>Pentapetalae</taxon>
        <taxon>asterids</taxon>
        <taxon>lamiids</taxon>
        <taxon>Solanales</taxon>
        <taxon>Solanaceae</taxon>
        <taxon>Nicotianoideae</taxon>
        <taxon>Nicotianeae</taxon>
        <taxon>Nicotiana</taxon>
    </lineage>
</organism>
<reference evidence="1" key="1">
    <citation type="journal article" date="2014" name="Nat. Commun.">
        <title>The tobacco genome sequence and its comparison with those of tomato and potato.</title>
        <authorList>
            <person name="Sierro N."/>
            <person name="Battey J.N."/>
            <person name="Ouadi S."/>
            <person name="Bakaher N."/>
            <person name="Bovet L."/>
            <person name="Willig A."/>
            <person name="Goepfert S."/>
            <person name="Peitsch M.C."/>
            <person name="Ivanov N.V."/>
        </authorList>
    </citation>
    <scope>NUCLEOTIDE SEQUENCE [LARGE SCALE GENOMIC DNA]</scope>
</reference>
<evidence type="ECO:0000313" key="2">
    <source>
        <dbReference type="RefSeq" id="XP_016461910.1"/>
    </source>
</evidence>
<dbReference type="PANTHER" id="PTHR33710">
    <property type="entry name" value="BNAC02G09200D PROTEIN"/>
    <property type="match status" value="1"/>
</dbReference>
<gene>
    <name evidence="2" type="primary">LOC107785186</name>
</gene>
<dbReference type="OrthoDB" id="1305550at2759"/>
<dbReference type="KEGG" id="nta:107785186"/>
<dbReference type="GeneID" id="107785186"/>
<protein>
    <recommendedName>
        <fullName evidence="3">Craniofacial development protein 2-like</fullName>
    </recommendedName>
</protein>
<dbReference type="Gene3D" id="3.60.10.10">
    <property type="entry name" value="Endonuclease/exonuclease/phosphatase"/>
    <property type="match status" value="1"/>
</dbReference>
<dbReference type="PANTHER" id="PTHR33710:SF89">
    <property type="match status" value="1"/>
</dbReference>
<evidence type="ECO:0008006" key="3">
    <source>
        <dbReference type="Google" id="ProtNLM"/>
    </source>
</evidence>
<keyword evidence="1" id="KW-1185">Reference proteome</keyword>
<dbReference type="InterPro" id="IPR036691">
    <property type="entry name" value="Endo/exonu/phosph_ase_sf"/>
</dbReference>
<reference evidence="2" key="2">
    <citation type="submission" date="2025-08" db="UniProtKB">
        <authorList>
            <consortium name="RefSeq"/>
        </authorList>
    </citation>
    <scope>IDENTIFICATION</scope>
</reference>
<dbReference type="AlphaFoldDB" id="A0A1S3ZBT4"/>
<accession>A0A1S3ZBT4</accession>